<dbReference type="Gene3D" id="2.60.40.1090">
    <property type="entry name" value="Fimbrial-type adhesion domain"/>
    <property type="match status" value="1"/>
</dbReference>
<dbReference type="Pfam" id="PF00419">
    <property type="entry name" value="Fimbrial"/>
    <property type="match status" value="1"/>
</dbReference>
<dbReference type="RefSeq" id="WP_071193942.1">
    <property type="nucleotide sequence ID" value="NZ_AP025334.1"/>
</dbReference>
<evidence type="ECO:0000256" key="4">
    <source>
        <dbReference type="ARBA" id="ARBA00023263"/>
    </source>
</evidence>
<reference evidence="7 8" key="1">
    <citation type="submission" date="2021-12" db="EMBL/GenBank/DDBJ databases">
        <title>Complete genome sequence of Phytobacter diazotrophicus TA9734.</title>
        <authorList>
            <person name="Kubota H."/>
            <person name="Nakayama Y."/>
            <person name="Ariyoshi T."/>
        </authorList>
    </citation>
    <scope>NUCLEOTIDE SEQUENCE [LARGE SCALE GENOMIC DNA]</scope>
    <source>
        <strain evidence="7 8">TA9734</strain>
    </source>
</reference>
<organism evidence="7 8">
    <name type="scientific">Phytobacter diazotrophicus</name>
    <dbReference type="NCBI Taxonomy" id="395631"/>
    <lineage>
        <taxon>Bacteria</taxon>
        <taxon>Pseudomonadati</taxon>
        <taxon>Pseudomonadota</taxon>
        <taxon>Gammaproteobacteria</taxon>
        <taxon>Enterobacterales</taxon>
        <taxon>Enterobacteriaceae</taxon>
        <taxon>Phytobacter</taxon>
    </lineage>
</organism>
<evidence type="ECO:0000259" key="6">
    <source>
        <dbReference type="Pfam" id="PF00419"/>
    </source>
</evidence>
<dbReference type="SUPFAM" id="SSF49401">
    <property type="entry name" value="Bacterial adhesins"/>
    <property type="match status" value="1"/>
</dbReference>
<name>A0ABM7VZ55_9ENTR</name>
<protein>
    <submittedName>
        <fullName evidence="7">Fimbrial protein</fullName>
    </submittedName>
</protein>
<dbReference type="EMBL" id="AP025334">
    <property type="protein sequence ID" value="BDD52548.1"/>
    <property type="molecule type" value="Genomic_DNA"/>
</dbReference>
<dbReference type="PANTHER" id="PTHR33420:SF3">
    <property type="entry name" value="FIMBRIAL SUBUNIT ELFA"/>
    <property type="match status" value="1"/>
</dbReference>
<feature type="signal peptide" evidence="5">
    <location>
        <begin position="1"/>
        <end position="22"/>
    </location>
</feature>
<keyword evidence="8" id="KW-1185">Reference proteome</keyword>
<evidence type="ECO:0000313" key="8">
    <source>
        <dbReference type="Proteomes" id="UP001320460"/>
    </source>
</evidence>
<dbReference type="InterPro" id="IPR050263">
    <property type="entry name" value="Bact_Fimbrial_Adh_Pro"/>
</dbReference>
<accession>A0ABM7VZ55</accession>
<dbReference type="InterPro" id="IPR008966">
    <property type="entry name" value="Adhesion_dom_sf"/>
</dbReference>
<dbReference type="PANTHER" id="PTHR33420">
    <property type="entry name" value="FIMBRIAL SUBUNIT ELFA-RELATED"/>
    <property type="match status" value="1"/>
</dbReference>
<evidence type="ECO:0000256" key="2">
    <source>
        <dbReference type="ARBA" id="ARBA00006671"/>
    </source>
</evidence>
<evidence type="ECO:0000256" key="5">
    <source>
        <dbReference type="SAM" id="SignalP"/>
    </source>
</evidence>
<keyword evidence="4" id="KW-0281">Fimbrium</keyword>
<evidence type="ECO:0000313" key="7">
    <source>
        <dbReference type="EMBL" id="BDD52548.1"/>
    </source>
</evidence>
<feature type="chain" id="PRO_5046451247" evidence="5">
    <location>
        <begin position="23"/>
        <end position="196"/>
    </location>
</feature>
<evidence type="ECO:0000256" key="1">
    <source>
        <dbReference type="ARBA" id="ARBA00004561"/>
    </source>
</evidence>
<comment type="similarity">
    <text evidence="2">Belongs to the fimbrial protein family.</text>
</comment>
<dbReference type="Proteomes" id="UP001320460">
    <property type="component" value="Chromosome"/>
</dbReference>
<dbReference type="InterPro" id="IPR036937">
    <property type="entry name" value="Adhesion_dom_fimbrial_sf"/>
</dbReference>
<sequence length="196" mass="20656">MKKLLLVASVTAAISLVNTASAATSGTVNFNGKLNDQTCQVVLNNSSSASGTVTLPTVPKEKLATRYAQAGKTPFTLKLTGCKASTTSFGVLAYFPNSPYIQTTSAYGFLKNMESSSTAADGVMLTIYKKDGTTEKQINLGKSITDSSYQYTTVAANATSATLEYNVNYINYRTTGSSPATAGKVKGIAIYELAYQ</sequence>
<keyword evidence="3 5" id="KW-0732">Signal</keyword>
<gene>
    <name evidence="7" type="ORF">PDTA9734_40350</name>
</gene>
<dbReference type="InterPro" id="IPR000259">
    <property type="entry name" value="Adhesion_dom_fimbrial"/>
</dbReference>
<comment type="subcellular location">
    <subcellularLocation>
        <location evidence="1">Fimbrium</location>
    </subcellularLocation>
</comment>
<proteinExistence type="inferred from homology"/>
<evidence type="ECO:0000256" key="3">
    <source>
        <dbReference type="ARBA" id="ARBA00022729"/>
    </source>
</evidence>
<feature type="domain" description="Fimbrial-type adhesion" evidence="6">
    <location>
        <begin position="29"/>
        <end position="196"/>
    </location>
</feature>